<feature type="transmembrane region" description="Helical" evidence="1">
    <location>
        <begin position="79"/>
        <end position="102"/>
    </location>
</feature>
<proteinExistence type="predicted"/>
<protein>
    <submittedName>
        <fullName evidence="2">Uncharacterized protein</fullName>
    </submittedName>
</protein>
<dbReference type="EMBL" id="AP018111">
    <property type="protein sequence ID" value="BAX59572.1"/>
    <property type="molecule type" value="Genomic_DNA"/>
</dbReference>
<keyword evidence="1" id="KW-0812">Transmembrane</keyword>
<feature type="transmembrane region" description="Helical" evidence="1">
    <location>
        <begin position="46"/>
        <end position="67"/>
    </location>
</feature>
<feature type="transmembrane region" description="Helical" evidence="1">
    <location>
        <begin position="114"/>
        <end position="132"/>
    </location>
</feature>
<keyword evidence="1" id="KW-0472">Membrane</keyword>
<sequence length="256" mass="28372">MEYNADDDSVGDGSPIDMHGKLAVLELAVSMIVVAMYYVLSKMGVMAASLWKSVLLAQIFVSIVIYFHYVMNRRSRRLWVEGVVSVLALAPWAMIAFAWLFYISSIPMSGNLKVSVIIVCFLIIGWHSFMVLSDFRRAARKDAVVNTIYYDDGSNLIFRNSLIGYIDKLTSRNPLKGSLLSGVGYLMPLAAAFGMSVNHIFGENIGPHVACVVLSVLGFPMSVWLVGNACVRSIFFRVYLPLKLEKKTGKKVLLVA</sequence>
<evidence type="ECO:0000313" key="3">
    <source>
        <dbReference type="Proteomes" id="UP000218432"/>
    </source>
</evidence>
<feature type="transmembrane region" description="Helical" evidence="1">
    <location>
        <begin position="22"/>
        <end position="40"/>
    </location>
</feature>
<feature type="transmembrane region" description="Helical" evidence="1">
    <location>
        <begin position="178"/>
        <end position="201"/>
    </location>
</feature>
<evidence type="ECO:0000313" key="2">
    <source>
        <dbReference type="EMBL" id="BAX59572.1"/>
    </source>
</evidence>
<reference evidence="2 3" key="1">
    <citation type="journal article" date="2017" name="Genome Announc.">
        <title>Complete Genome Sequence of Burkholderia stabilis FERMP-21014.</title>
        <authorList>
            <person name="Konishi K."/>
            <person name="Kumagai T."/>
            <person name="Sakasegawa S."/>
            <person name="Tamura T."/>
        </authorList>
    </citation>
    <scope>NUCLEOTIDE SEQUENCE [LARGE SCALE GENOMIC DNA]</scope>
    <source>
        <strain evidence="2 3">FERMP-21014</strain>
    </source>
</reference>
<evidence type="ECO:0000256" key="1">
    <source>
        <dbReference type="SAM" id="Phobius"/>
    </source>
</evidence>
<dbReference type="Proteomes" id="UP000218432">
    <property type="component" value="Chromosome 1"/>
</dbReference>
<keyword evidence="1" id="KW-1133">Transmembrane helix</keyword>
<accession>A0A1Y1BI29</accession>
<name>A0A1Y1BI29_9BURK</name>
<organism evidence="2 3">
    <name type="scientific">Burkholderia stabilis</name>
    <dbReference type="NCBI Taxonomy" id="95485"/>
    <lineage>
        <taxon>Bacteria</taxon>
        <taxon>Pseudomonadati</taxon>
        <taxon>Pseudomonadota</taxon>
        <taxon>Betaproteobacteria</taxon>
        <taxon>Burkholderiales</taxon>
        <taxon>Burkholderiaceae</taxon>
        <taxon>Burkholderia</taxon>
        <taxon>Burkholderia cepacia complex</taxon>
    </lineage>
</organism>
<gene>
    <name evidence="2" type="ORF">BSFP_024090</name>
</gene>
<dbReference type="AlphaFoldDB" id="A0A1Y1BI29"/>